<evidence type="ECO:0000313" key="2">
    <source>
        <dbReference type="Proteomes" id="UP001247805"/>
    </source>
</evidence>
<dbReference type="EMBL" id="JAWDIO010000001">
    <property type="protein sequence ID" value="MDU0352561.1"/>
    <property type="molecule type" value="Genomic_DNA"/>
</dbReference>
<proteinExistence type="predicted"/>
<dbReference type="RefSeq" id="WP_316024275.1">
    <property type="nucleotide sequence ID" value="NZ_JAWDIO010000001.1"/>
</dbReference>
<keyword evidence="1" id="KW-0560">Oxidoreductase</keyword>
<dbReference type="EC" id="1.-.-.-" evidence="1"/>
<dbReference type="Pfam" id="PF13618">
    <property type="entry name" value="Gluconate_2-dh3"/>
    <property type="match status" value="1"/>
</dbReference>
<comment type="caution">
    <text evidence="1">The sequence shown here is derived from an EMBL/GenBank/DDBJ whole genome shotgun (WGS) entry which is preliminary data.</text>
</comment>
<reference evidence="1 2" key="1">
    <citation type="submission" date="2023-10" db="EMBL/GenBank/DDBJ databases">
        <title>Glaciecola aquimarina strain GGW-M5 nov., isolated from a coastal seawater.</title>
        <authorList>
            <person name="Bayburt H."/>
            <person name="Kim J.M."/>
            <person name="Choi B.J."/>
            <person name="Jeon C.O."/>
        </authorList>
    </citation>
    <scope>NUCLEOTIDE SEQUENCE [LARGE SCALE GENOMIC DNA]</scope>
    <source>
        <strain evidence="1 2">KCTC 32108</strain>
    </source>
</reference>
<protein>
    <submittedName>
        <fullName evidence="1">Gluconate 2-dehydrogenase subunit 3 family protein</fullName>
        <ecNumber evidence="1">1.-.-.-</ecNumber>
    </submittedName>
</protein>
<dbReference type="InterPro" id="IPR027056">
    <property type="entry name" value="Gluconate_2DH_su3"/>
</dbReference>
<dbReference type="GO" id="GO:0016491">
    <property type="term" value="F:oxidoreductase activity"/>
    <property type="evidence" value="ECO:0007669"/>
    <property type="project" value="UniProtKB-KW"/>
</dbReference>
<organism evidence="1 2">
    <name type="scientific">Paraglaciecola aquimarina</name>
    <dbReference type="NCBI Taxonomy" id="1235557"/>
    <lineage>
        <taxon>Bacteria</taxon>
        <taxon>Pseudomonadati</taxon>
        <taxon>Pseudomonadota</taxon>
        <taxon>Gammaproteobacteria</taxon>
        <taxon>Alteromonadales</taxon>
        <taxon>Alteromonadaceae</taxon>
        <taxon>Paraglaciecola</taxon>
    </lineage>
</organism>
<keyword evidence="2" id="KW-1185">Reference proteome</keyword>
<dbReference type="Proteomes" id="UP001247805">
    <property type="component" value="Unassembled WGS sequence"/>
</dbReference>
<sequence>MLTQRITRRVFIGASVYIVSAPLFATIFNKAIEIHRVVDSGQFFDEHALTVLTDVAEIMIPKTETPGATDANVAAVLDGLMMTWAGSKTKQQYISVIEQIQEVAKSTYQADYIQLPLQQRELLITELDKTAFANKNTSLSASYRHLKEMIFHVYYSSEEANPDFVLIPGGYRGDITKSELQAIKTRGYL</sequence>
<name>A0ABU3SRD5_9ALTE</name>
<accession>A0ABU3SRD5</accession>
<gene>
    <name evidence="1" type="ORF">RS130_00345</name>
</gene>
<evidence type="ECO:0000313" key="1">
    <source>
        <dbReference type="EMBL" id="MDU0352561.1"/>
    </source>
</evidence>